<name>A0A1V1NZ75_9BACT</name>
<gene>
    <name evidence="1" type="ORF">OMM_04879</name>
</gene>
<proteinExistence type="predicted"/>
<evidence type="ECO:0000313" key="2">
    <source>
        <dbReference type="Proteomes" id="UP000189670"/>
    </source>
</evidence>
<dbReference type="EMBL" id="ATBP01001161">
    <property type="protein sequence ID" value="ETR67909.1"/>
    <property type="molecule type" value="Genomic_DNA"/>
</dbReference>
<reference evidence="2" key="1">
    <citation type="submission" date="2012-11" db="EMBL/GenBank/DDBJ databases">
        <authorList>
            <person name="Lucero-Rivera Y.E."/>
            <person name="Tovar-Ramirez D."/>
        </authorList>
    </citation>
    <scope>NUCLEOTIDE SEQUENCE [LARGE SCALE GENOMIC DNA]</scope>
    <source>
        <strain evidence="2">Araruama</strain>
    </source>
</reference>
<dbReference type="AlphaFoldDB" id="A0A1V1NZ75"/>
<sequence>MLIGCLIIFVLFGVRCLIDGKENTDKPNEINVKNQKVDTKPRASSFLSSNTKNNDIETMHEKLYKDLSVKSNLTRLQQEFQKHSFISRDYQFFFNNCLKNYLDPQENRQKSVGESKNIIVEISKDHPYKAATVFNTDNQPFVRFKNIQGVKSYSNRMVLTGTYTSSYSWPTGLAIDKGKVINPAIQQWDGLLIIDRFERIHIVNINELILNFRKFSITKRYQDYIDFLSLAKKEQLTIIQSHLLVSKGQLLLRQQKRKKRCRRRAICQSENHSIFIFDSLQTDMTLWEMANMLIKKHNTTEVFNLDMGPYNYCVIIKNGNKQVLGMPSDNITLSNLLVIDY</sequence>
<comment type="caution">
    <text evidence="1">The sequence shown here is derived from an EMBL/GenBank/DDBJ whole genome shotgun (WGS) entry which is preliminary data.</text>
</comment>
<dbReference type="Proteomes" id="UP000189670">
    <property type="component" value="Unassembled WGS sequence"/>
</dbReference>
<organism evidence="1 2">
    <name type="scientific">Candidatus Magnetoglobus multicellularis str. Araruama</name>
    <dbReference type="NCBI Taxonomy" id="890399"/>
    <lineage>
        <taxon>Bacteria</taxon>
        <taxon>Pseudomonadati</taxon>
        <taxon>Thermodesulfobacteriota</taxon>
        <taxon>Desulfobacteria</taxon>
        <taxon>Desulfobacterales</taxon>
        <taxon>Desulfobacteraceae</taxon>
        <taxon>Candidatus Magnetoglobus</taxon>
    </lineage>
</organism>
<accession>A0A1V1NZ75</accession>
<protein>
    <submittedName>
        <fullName evidence="1">Uncharacterized protein</fullName>
    </submittedName>
</protein>
<evidence type="ECO:0000313" key="1">
    <source>
        <dbReference type="EMBL" id="ETR67909.1"/>
    </source>
</evidence>